<evidence type="ECO:0000313" key="1">
    <source>
        <dbReference type="EMBL" id="GAA3569474.1"/>
    </source>
</evidence>
<accession>A0ABP6XN01</accession>
<organism evidence="1 2">
    <name type="scientific">Nonomuraea rosea</name>
    <dbReference type="NCBI Taxonomy" id="638574"/>
    <lineage>
        <taxon>Bacteria</taxon>
        <taxon>Bacillati</taxon>
        <taxon>Actinomycetota</taxon>
        <taxon>Actinomycetes</taxon>
        <taxon>Streptosporangiales</taxon>
        <taxon>Streptosporangiaceae</taxon>
        <taxon>Nonomuraea</taxon>
    </lineage>
</organism>
<name>A0ABP6XN01_9ACTN</name>
<proteinExistence type="predicted"/>
<dbReference type="Proteomes" id="UP001500630">
    <property type="component" value="Unassembled WGS sequence"/>
</dbReference>
<gene>
    <name evidence="1" type="ORF">GCM10022419_057980</name>
</gene>
<keyword evidence="2" id="KW-1185">Reference proteome</keyword>
<dbReference type="EMBL" id="BAABDQ010000013">
    <property type="protein sequence ID" value="GAA3569474.1"/>
    <property type="molecule type" value="Genomic_DNA"/>
</dbReference>
<evidence type="ECO:0000313" key="2">
    <source>
        <dbReference type="Proteomes" id="UP001500630"/>
    </source>
</evidence>
<comment type="caution">
    <text evidence="1">The sequence shown here is derived from an EMBL/GenBank/DDBJ whole genome shotgun (WGS) entry which is preliminary data.</text>
</comment>
<dbReference type="RefSeq" id="WP_345566574.1">
    <property type="nucleotide sequence ID" value="NZ_BAABDQ010000013.1"/>
</dbReference>
<reference evidence="2" key="1">
    <citation type="journal article" date="2019" name="Int. J. Syst. Evol. Microbiol.">
        <title>The Global Catalogue of Microorganisms (GCM) 10K type strain sequencing project: providing services to taxonomists for standard genome sequencing and annotation.</title>
        <authorList>
            <consortium name="The Broad Institute Genomics Platform"/>
            <consortium name="The Broad Institute Genome Sequencing Center for Infectious Disease"/>
            <person name="Wu L."/>
            <person name="Ma J."/>
        </authorList>
    </citation>
    <scope>NUCLEOTIDE SEQUENCE [LARGE SCALE GENOMIC DNA]</scope>
    <source>
        <strain evidence="2">JCM 17326</strain>
    </source>
</reference>
<sequence>MAWLRNDEQDIGQTIAEARRAYQEGHEIFVSRLRVKPENMRAWAVPDAADLIEGVERQGWQLSHMSENLIGDAFPLMTCIFRRH</sequence>
<protein>
    <submittedName>
        <fullName evidence="1">Uncharacterized protein</fullName>
    </submittedName>
</protein>